<keyword evidence="10" id="KW-1185">Reference proteome</keyword>
<sequence length="319" mass="34713">MILNTGLSLLLISLFATLTTSSPLPTLTDDPEVTHEITFEIEQGGDPLGKFTLGLFGTVVPKTATNFYELSKTKYKGTIFHRVIKDFMIQGGDFENFDGTGGSSIYGKQFPDENFDLKHDRKGRLSMANAGPGTNGAQFFITSKETSYLDGHHVVFGQLISGDTTFDLIEGTETDQNDKPKKDITIVGVEAKELKKVYDIAKPGVEPEPTTSLSSAADEETGYIQDSGDSAIDKTGSSSSSSFTEEANKLLDSEHNDTEGEVKVPGDSWDTPVGESGSTPKTHLALIPLVILIVILGFVLFKVKNKLLFAFRGPRYRRL</sequence>
<comment type="caution">
    <text evidence="9">The sequence shown here is derived from an EMBL/GenBank/DDBJ whole genome shotgun (WGS) entry which is preliminary data.</text>
</comment>
<dbReference type="GO" id="GO:0006457">
    <property type="term" value="P:protein folding"/>
    <property type="evidence" value="ECO:0007669"/>
    <property type="project" value="InterPro"/>
</dbReference>
<feature type="transmembrane region" description="Helical" evidence="6">
    <location>
        <begin position="284"/>
        <end position="303"/>
    </location>
</feature>
<name>A0A9W6YPI4_AMBMO</name>
<dbReference type="PANTHER" id="PTHR11071">
    <property type="entry name" value="PEPTIDYL-PROLYL CIS-TRANS ISOMERASE"/>
    <property type="match status" value="1"/>
</dbReference>
<dbReference type="GO" id="GO:0003755">
    <property type="term" value="F:peptidyl-prolyl cis-trans isomerase activity"/>
    <property type="evidence" value="ECO:0007669"/>
    <property type="project" value="UniProtKB-KW"/>
</dbReference>
<accession>A0A9W6YPI4</accession>
<keyword evidence="6" id="KW-0812">Transmembrane</keyword>
<dbReference type="Pfam" id="PF00160">
    <property type="entry name" value="Pro_isomerase"/>
    <property type="match status" value="1"/>
</dbReference>
<gene>
    <name evidence="9" type="ORF">Amon01_000231000</name>
</gene>
<keyword evidence="7" id="KW-0732">Signal</keyword>
<feature type="region of interest" description="Disordered" evidence="5">
    <location>
        <begin position="225"/>
        <end position="277"/>
    </location>
</feature>
<dbReference type="GO" id="GO:0016018">
    <property type="term" value="F:cyclosporin A binding"/>
    <property type="evidence" value="ECO:0007669"/>
    <property type="project" value="TreeGrafter"/>
</dbReference>
<evidence type="ECO:0000256" key="7">
    <source>
        <dbReference type="SAM" id="SignalP"/>
    </source>
</evidence>
<dbReference type="AlphaFoldDB" id="A0A9W6YPI4"/>
<keyword evidence="6" id="KW-1133">Transmembrane helix</keyword>
<reference evidence="9" key="1">
    <citation type="submission" date="2023-04" db="EMBL/GenBank/DDBJ databases">
        <title>Ambrosiozyma monospora NBRC 1965.</title>
        <authorList>
            <person name="Ichikawa N."/>
            <person name="Sato H."/>
            <person name="Tonouchi N."/>
        </authorList>
    </citation>
    <scope>NUCLEOTIDE SEQUENCE</scope>
    <source>
        <strain evidence="9">NBRC 1965</strain>
    </source>
</reference>
<evidence type="ECO:0000256" key="5">
    <source>
        <dbReference type="SAM" id="MobiDB-lite"/>
    </source>
</evidence>
<comment type="catalytic activity">
    <reaction evidence="1">
        <text>[protein]-peptidylproline (omega=180) = [protein]-peptidylproline (omega=0)</text>
        <dbReference type="Rhea" id="RHEA:16237"/>
        <dbReference type="Rhea" id="RHEA-COMP:10747"/>
        <dbReference type="Rhea" id="RHEA-COMP:10748"/>
        <dbReference type="ChEBI" id="CHEBI:83833"/>
        <dbReference type="ChEBI" id="CHEBI:83834"/>
        <dbReference type="EC" id="5.2.1.8"/>
    </reaction>
</comment>
<dbReference type="InterPro" id="IPR029000">
    <property type="entry name" value="Cyclophilin-like_dom_sf"/>
</dbReference>
<evidence type="ECO:0000313" key="10">
    <source>
        <dbReference type="Proteomes" id="UP001165063"/>
    </source>
</evidence>
<keyword evidence="3" id="KW-0697">Rotamase</keyword>
<dbReference type="InterPro" id="IPR002130">
    <property type="entry name" value="Cyclophilin-type_PPIase_dom"/>
</dbReference>
<keyword evidence="4" id="KW-0413">Isomerase</keyword>
<evidence type="ECO:0000256" key="2">
    <source>
        <dbReference type="ARBA" id="ARBA00013194"/>
    </source>
</evidence>
<feature type="signal peptide" evidence="7">
    <location>
        <begin position="1"/>
        <end position="21"/>
    </location>
</feature>
<dbReference type="PROSITE" id="PS00170">
    <property type="entry name" value="CSA_PPIASE_1"/>
    <property type="match status" value="1"/>
</dbReference>
<feature type="compositionally biased region" description="Basic and acidic residues" evidence="5">
    <location>
        <begin position="246"/>
        <end position="264"/>
    </location>
</feature>
<dbReference type="EMBL" id="BSXU01000827">
    <property type="protein sequence ID" value="GMG21872.1"/>
    <property type="molecule type" value="Genomic_DNA"/>
</dbReference>
<dbReference type="PRINTS" id="PR00153">
    <property type="entry name" value="CSAPPISMRASE"/>
</dbReference>
<dbReference type="GO" id="GO:0005783">
    <property type="term" value="C:endoplasmic reticulum"/>
    <property type="evidence" value="ECO:0007669"/>
    <property type="project" value="TreeGrafter"/>
</dbReference>
<dbReference type="SUPFAM" id="SSF50891">
    <property type="entry name" value="Cyclophilin-like"/>
    <property type="match status" value="1"/>
</dbReference>
<dbReference type="PROSITE" id="PS50072">
    <property type="entry name" value="CSA_PPIASE_2"/>
    <property type="match status" value="1"/>
</dbReference>
<dbReference type="PANTHER" id="PTHR11071:SF561">
    <property type="entry name" value="PEPTIDYL-PROLYL CIS-TRANS ISOMERASE D-RELATED"/>
    <property type="match status" value="1"/>
</dbReference>
<dbReference type="EC" id="5.2.1.8" evidence="2"/>
<protein>
    <recommendedName>
        <fullName evidence="2">peptidylprolyl isomerase</fullName>
        <ecNumber evidence="2">5.2.1.8</ecNumber>
    </recommendedName>
</protein>
<dbReference type="Gene3D" id="2.40.100.10">
    <property type="entry name" value="Cyclophilin-like"/>
    <property type="match status" value="1"/>
</dbReference>
<feature type="chain" id="PRO_5040859204" description="peptidylprolyl isomerase" evidence="7">
    <location>
        <begin position="22"/>
        <end position="319"/>
    </location>
</feature>
<keyword evidence="6" id="KW-0472">Membrane</keyword>
<proteinExistence type="predicted"/>
<dbReference type="GO" id="GO:0000324">
    <property type="term" value="C:fungal-type vacuole"/>
    <property type="evidence" value="ECO:0007669"/>
    <property type="project" value="TreeGrafter"/>
</dbReference>
<evidence type="ECO:0000259" key="8">
    <source>
        <dbReference type="PROSITE" id="PS50072"/>
    </source>
</evidence>
<evidence type="ECO:0000256" key="6">
    <source>
        <dbReference type="SAM" id="Phobius"/>
    </source>
</evidence>
<dbReference type="OrthoDB" id="3987870at2759"/>
<organism evidence="9 10">
    <name type="scientific">Ambrosiozyma monospora</name>
    <name type="common">Yeast</name>
    <name type="synonym">Endomycopsis monosporus</name>
    <dbReference type="NCBI Taxonomy" id="43982"/>
    <lineage>
        <taxon>Eukaryota</taxon>
        <taxon>Fungi</taxon>
        <taxon>Dikarya</taxon>
        <taxon>Ascomycota</taxon>
        <taxon>Saccharomycotina</taxon>
        <taxon>Pichiomycetes</taxon>
        <taxon>Pichiales</taxon>
        <taxon>Pichiaceae</taxon>
        <taxon>Ambrosiozyma</taxon>
    </lineage>
</organism>
<dbReference type="Proteomes" id="UP001165063">
    <property type="component" value="Unassembled WGS sequence"/>
</dbReference>
<evidence type="ECO:0000256" key="3">
    <source>
        <dbReference type="ARBA" id="ARBA00023110"/>
    </source>
</evidence>
<evidence type="ECO:0000256" key="1">
    <source>
        <dbReference type="ARBA" id="ARBA00000971"/>
    </source>
</evidence>
<evidence type="ECO:0000313" key="9">
    <source>
        <dbReference type="EMBL" id="GMG21872.1"/>
    </source>
</evidence>
<dbReference type="FunFam" id="2.40.100.10:FF:000025">
    <property type="entry name" value="Peptidyl-prolyl cis-trans isomerase CYP19-2"/>
    <property type="match status" value="1"/>
</dbReference>
<feature type="domain" description="PPIase cyclophilin-type" evidence="8">
    <location>
        <begin position="38"/>
        <end position="191"/>
    </location>
</feature>
<dbReference type="InterPro" id="IPR020892">
    <property type="entry name" value="Cyclophilin-type_PPIase_CS"/>
</dbReference>
<evidence type="ECO:0000256" key="4">
    <source>
        <dbReference type="ARBA" id="ARBA00023235"/>
    </source>
</evidence>